<evidence type="ECO:0000259" key="4">
    <source>
        <dbReference type="Pfam" id="PF25973"/>
    </source>
</evidence>
<evidence type="ECO:0000256" key="3">
    <source>
        <dbReference type="SAM" id="SignalP"/>
    </source>
</evidence>
<dbReference type="PANTHER" id="PTHR30097:SF4">
    <property type="entry name" value="SLR6042 PROTEIN"/>
    <property type="match status" value="1"/>
</dbReference>
<evidence type="ECO:0000256" key="2">
    <source>
        <dbReference type="ARBA" id="ARBA00022448"/>
    </source>
</evidence>
<dbReference type="EMBL" id="DRQG01000087">
    <property type="protein sequence ID" value="HGY55924.1"/>
    <property type="molecule type" value="Genomic_DNA"/>
</dbReference>
<keyword evidence="2" id="KW-0813">Transport</keyword>
<dbReference type="InterPro" id="IPR051909">
    <property type="entry name" value="MFP_Cation_Efflux"/>
</dbReference>
<dbReference type="Gene3D" id="2.40.50.100">
    <property type="match status" value="1"/>
</dbReference>
<accession>A0A7V4WV21</accession>
<dbReference type="GO" id="GO:0015679">
    <property type="term" value="P:plasma membrane copper ion transport"/>
    <property type="evidence" value="ECO:0007669"/>
    <property type="project" value="TreeGrafter"/>
</dbReference>
<dbReference type="InterPro" id="IPR006143">
    <property type="entry name" value="RND_pump_MFP"/>
</dbReference>
<evidence type="ECO:0000256" key="1">
    <source>
        <dbReference type="ARBA" id="ARBA00009477"/>
    </source>
</evidence>
<reference evidence="6" key="1">
    <citation type="journal article" date="2020" name="mSystems">
        <title>Genome- and Community-Level Interaction Insights into Carbon Utilization and Element Cycling Functions of Hydrothermarchaeota in Hydrothermal Sediment.</title>
        <authorList>
            <person name="Zhou Z."/>
            <person name="Liu Y."/>
            <person name="Xu W."/>
            <person name="Pan J."/>
            <person name="Luo Z.H."/>
            <person name="Li M."/>
        </authorList>
    </citation>
    <scope>NUCLEOTIDE SEQUENCE [LARGE SCALE GENOMIC DNA]</scope>
    <source>
        <strain evidence="6">HyVt-577</strain>
    </source>
</reference>
<dbReference type="GO" id="GO:0016020">
    <property type="term" value="C:membrane"/>
    <property type="evidence" value="ECO:0007669"/>
    <property type="project" value="InterPro"/>
</dbReference>
<sequence>MRFSFSILKVSVFGLSLLLAACSEPQTKKPAADGEALPPSLRSEAASPKAQIIRLTDKQAGELNIKTVTIKTDAFSYQLSLPGLAFAAPDRISVISAPISGRIANVFVQEGDAVKKNQLLIELESLEFANLASDYLKAKAEEKYQHSQLKRIELLVKKKISPQRALDKAQADYSRAVAGAKAAHARLLAIGVRQKQIDAWDTGRTDQPRLRIYAPISGVVTQHYIKLGQAVNEYEEMMTIIDLEKIMIKGYASPEEGTVIQPGDSVIITLKDYPNRKLESTIRSINPALDPINKSITVNIIALTPQQWPKPGQNVRLHVKVKTAEPVVSVPLAAVEYEGDRPTVFVKIGQNAYEKRFIRIRKITSDAAILESGLKPGEQVAVTQVFSLKALGKFEEFAE</sequence>
<dbReference type="AlphaFoldDB" id="A0A7V4WV21"/>
<dbReference type="Proteomes" id="UP000885779">
    <property type="component" value="Unassembled WGS sequence"/>
</dbReference>
<feature type="chain" id="PRO_5030605551" evidence="3">
    <location>
        <begin position="21"/>
        <end position="399"/>
    </location>
</feature>
<dbReference type="Pfam" id="PF25973">
    <property type="entry name" value="BSH_CzcB"/>
    <property type="match status" value="1"/>
</dbReference>
<evidence type="ECO:0000259" key="5">
    <source>
        <dbReference type="Pfam" id="PF25975"/>
    </source>
</evidence>
<dbReference type="SUPFAM" id="SSF111369">
    <property type="entry name" value="HlyD-like secretion proteins"/>
    <property type="match status" value="1"/>
</dbReference>
<gene>
    <name evidence="6" type="ORF">ENK44_09490</name>
</gene>
<protein>
    <submittedName>
        <fullName evidence="6">Efflux RND transporter periplasmic adaptor subunit</fullName>
    </submittedName>
</protein>
<dbReference type="Gene3D" id="1.10.287.470">
    <property type="entry name" value="Helix hairpin bin"/>
    <property type="match status" value="1"/>
</dbReference>
<proteinExistence type="inferred from homology"/>
<dbReference type="GO" id="GO:0022857">
    <property type="term" value="F:transmembrane transporter activity"/>
    <property type="evidence" value="ECO:0007669"/>
    <property type="project" value="InterPro"/>
</dbReference>
<dbReference type="PANTHER" id="PTHR30097">
    <property type="entry name" value="CATION EFFLUX SYSTEM PROTEIN CUSB"/>
    <property type="match status" value="1"/>
</dbReference>
<dbReference type="PROSITE" id="PS51257">
    <property type="entry name" value="PROKAR_LIPOPROTEIN"/>
    <property type="match status" value="1"/>
</dbReference>
<keyword evidence="3" id="KW-0732">Signal</keyword>
<comment type="caution">
    <text evidence="6">The sequence shown here is derived from an EMBL/GenBank/DDBJ whole genome shotgun (WGS) entry which is preliminary data.</text>
</comment>
<feature type="signal peptide" evidence="3">
    <location>
        <begin position="1"/>
        <end position="20"/>
    </location>
</feature>
<dbReference type="InterPro" id="IPR058647">
    <property type="entry name" value="BSH_CzcB-like"/>
</dbReference>
<feature type="domain" description="CzcB-like C-terminal circularly permuted SH3-like" evidence="5">
    <location>
        <begin position="328"/>
        <end position="389"/>
    </location>
</feature>
<name>A0A7V4WV21_CALAY</name>
<dbReference type="GO" id="GO:0030313">
    <property type="term" value="C:cell envelope"/>
    <property type="evidence" value="ECO:0007669"/>
    <property type="project" value="TreeGrafter"/>
</dbReference>
<dbReference type="InterPro" id="IPR058649">
    <property type="entry name" value="CzcB_C"/>
</dbReference>
<comment type="similarity">
    <text evidence="1">Belongs to the membrane fusion protein (MFP) (TC 8.A.1) family.</text>
</comment>
<feature type="domain" description="CzcB-like barrel-sandwich hybrid" evidence="4">
    <location>
        <begin position="92"/>
        <end position="242"/>
    </location>
</feature>
<dbReference type="GO" id="GO:0060003">
    <property type="term" value="P:copper ion export"/>
    <property type="evidence" value="ECO:0007669"/>
    <property type="project" value="TreeGrafter"/>
</dbReference>
<dbReference type="Pfam" id="PF25975">
    <property type="entry name" value="CzcB_C"/>
    <property type="match status" value="1"/>
</dbReference>
<dbReference type="Gene3D" id="2.40.30.170">
    <property type="match status" value="1"/>
</dbReference>
<dbReference type="NCBIfam" id="TIGR01730">
    <property type="entry name" value="RND_mfp"/>
    <property type="match status" value="1"/>
</dbReference>
<organism evidence="6">
    <name type="scientific">Caldithrix abyssi</name>
    <dbReference type="NCBI Taxonomy" id="187145"/>
    <lineage>
        <taxon>Bacteria</taxon>
        <taxon>Pseudomonadati</taxon>
        <taxon>Calditrichota</taxon>
        <taxon>Calditrichia</taxon>
        <taxon>Calditrichales</taxon>
        <taxon>Calditrichaceae</taxon>
        <taxon>Caldithrix</taxon>
    </lineage>
</organism>
<evidence type="ECO:0000313" key="6">
    <source>
        <dbReference type="EMBL" id="HGY55924.1"/>
    </source>
</evidence>
<dbReference type="Gene3D" id="2.40.420.20">
    <property type="match status" value="1"/>
</dbReference>